<comment type="caution">
    <text evidence="2">The sequence shown here is derived from an EMBL/GenBank/DDBJ whole genome shotgun (WGS) entry which is preliminary data.</text>
</comment>
<sequence length="110" mass="12369">MHVDHDSSAVSQSREEARRVRTPPTRVVVPHEPERLRGNRHQRWVDVEQRQLIGPLETIEGIDRITVANPELTAIAQRYTGEQHRPTASVIVAAEALLPALVSLIDTTVR</sequence>
<name>A0ABV9VUL5_9ACTN</name>
<protein>
    <submittedName>
        <fullName evidence="2">Uncharacterized protein</fullName>
    </submittedName>
</protein>
<organism evidence="2 3">
    <name type="scientific">Dactylosporangium cerinum</name>
    <dbReference type="NCBI Taxonomy" id="1434730"/>
    <lineage>
        <taxon>Bacteria</taxon>
        <taxon>Bacillati</taxon>
        <taxon>Actinomycetota</taxon>
        <taxon>Actinomycetes</taxon>
        <taxon>Micromonosporales</taxon>
        <taxon>Micromonosporaceae</taxon>
        <taxon>Dactylosporangium</taxon>
    </lineage>
</organism>
<dbReference type="RefSeq" id="WP_380115775.1">
    <property type="nucleotide sequence ID" value="NZ_JBHSIU010000018.1"/>
</dbReference>
<gene>
    <name evidence="2" type="ORF">ACFPIJ_16125</name>
</gene>
<feature type="compositionally biased region" description="Basic and acidic residues" evidence="1">
    <location>
        <begin position="1"/>
        <end position="19"/>
    </location>
</feature>
<reference evidence="3" key="1">
    <citation type="journal article" date="2019" name="Int. J. Syst. Evol. Microbiol.">
        <title>The Global Catalogue of Microorganisms (GCM) 10K type strain sequencing project: providing services to taxonomists for standard genome sequencing and annotation.</title>
        <authorList>
            <consortium name="The Broad Institute Genomics Platform"/>
            <consortium name="The Broad Institute Genome Sequencing Center for Infectious Disease"/>
            <person name="Wu L."/>
            <person name="Ma J."/>
        </authorList>
    </citation>
    <scope>NUCLEOTIDE SEQUENCE [LARGE SCALE GENOMIC DNA]</scope>
    <source>
        <strain evidence="3">CGMCC 4.7152</strain>
    </source>
</reference>
<accession>A0ABV9VUL5</accession>
<keyword evidence="3" id="KW-1185">Reference proteome</keyword>
<evidence type="ECO:0000256" key="1">
    <source>
        <dbReference type="SAM" id="MobiDB-lite"/>
    </source>
</evidence>
<evidence type="ECO:0000313" key="3">
    <source>
        <dbReference type="Proteomes" id="UP001595912"/>
    </source>
</evidence>
<evidence type="ECO:0000313" key="2">
    <source>
        <dbReference type="EMBL" id="MFC4999364.1"/>
    </source>
</evidence>
<feature type="region of interest" description="Disordered" evidence="1">
    <location>
        <begin position="1"/>
        <end position="26"/>
    </location>
</feature>
<dbReference type="Proteomes" id="UP001595912">
    <property type="component" value="Unassembled WGS sequence"/>
</dbReference>
<proteinExistence type="predicted"/>
<dbReference type="EMBL" id="JBHSIU010000018">
    <property type="protein sequence ID" value="MFC4999364.1"/>
    <property type="molecule type" value="Genomic_DNA"/>
</dbReference>